<gene>
    <name evidence="3" type="ORF">AOZ06_08480</name>
</gene>
<dbReference type="Proteomes" id="UP000063699">
    <property type="component" value="Chromosome"/>
</dbReference>
<dbReference type="Pfam" id="PF09704">
    <property type="entry name" value="Cas_Cas5d"/>
    <property type="match status" value="1"/>
</dbReference>
<sequence>MNGLLLHLSGPLQSWGTQSPWNNRDTHTHPTHSGLIGLLAAAAGDHRGAPLDKYTPIEFTIRIDRPGQPIVDYQTVGGGRPREHTPPLAGGGRRPAGRGTIVSHRHYLSDAAFTVAITGASPTLLDTLTEALTHPVYTPYLGRRSCPPTAPLFLGRHHDPVTALHQTVPLARDKPNTGDHVTVDFITEHPDPNAAHTHTTPTHPHIFGPHRTYRQHDTWRTPHELPTALCGGHGTHYLIALQQVNENSDAP</sequence>
<name>A0A0N9HU97_9PSEU</name>
<dbReference type="GO" id="GO:0051607">
    <property type="term" value="P:defense response to virus"/>
    <property type="evidence" value="ECO:0007669"/>
    <property type="project" value="UniProtKB-KW"/>
</dbReference>
<dbReference type="InterPro" id="IPR021124">
    <property type="entry name" value="CRISPR-assoc_prot_Cas5"/>
</dbReference>
<evidence type="ECO:0000256" key="2">
    <source>
        <dbReference type="SAM" id="MobiDB-lite"/>
    </source>
</evidence>
<protein>
    <recommendedName>
        <fullName evidence="5">CRISPR-associated protein Cas5</fullName>
    </recommendedName>
</protein>
<dbReference type="InterPro" id="IPR010147">
    <property type="entry name" value="CRISPR-assoc_prot_CasD"/>
</dbReference>
<dbReference type="EMBL" id="CP012752">
    <property type="protein sequence ID" value="ALG06955.1"/>
    <property type="molecule type" value="Genomic_DNA"/>
</dbReference>
<keyword evidence="4" id="KW-1185">Reference proteome</keyword>
<organism evidence="3 4">
    <name type="scientific">Kibdelosporangium phytohabitans</name>
    <dbReference type="NCBI Taxonomy" id="860235"/>
    <lineage>
        <taxon>Bacteria</taxon>
        <taxon>Bacillati</taxon>
        <taxon>Actinomycetota</taxon>
        <taxon>Actinomycetes</taxon>
        <taxon>Pseudonocardiales</taxon>
        <taxon>Pseudonocardiaceae</taxon>
        <taxon>Kibdelosporangium</taxon>
    </lineage>
</organism>
<evidence type="ECO:0000313" key="3">
    <source>
        <dbReference type="EMBL" id="ALG06955.1"/>
    </source>
</evidence>
<dbReference type="CDD" id="cd09756">
    <property type="entry name" value="Cas5_I-E"/>
    <property type="match status" value="1"/>
</dbReference>
<dbReference type="Gene3D" id="3.30.70.2660">
    <property type="match status" value="1"/>
</dbReference>
<evidence type="ECO:0000313" key="4">
    <source>
        <dbReference type="Proteomes" id="UP000063699"/>
    </source>
</evidence>
<evidence type="ECO:0008006" key="5">
    <source>
        <dbReference type="Google" id="ProtNLM"/>
    </source>
</evidence>
<accession>A0A0N9HU97</accession>
<dbReference type="OrthoDB" id="3189549at2"/>
<proteinExistence type="predicted"/>
<dbReference type="STRING" id="860235.AOZ06_08480"/>
<keyword evidence="1" id="KW-0051">Antiviral defense</keyword>
<dbReference type="GO" id="GO:0003723">
    <property type="term" value="F:RNA binding"/>
    <property type="evidence" value="ECO:0007669"/>
    <property type="project" value="InterPro"/>
</dbReference>
<evidence type="ECO:0000256" key="1">
    <source>
        <dbReference type="ARBA" id="ARBA00023118"/>
    </source>
</evidence>
<reference evidence="3 4" key="1">
    <citation type="submission" date="2015-07" db="EMBL/GenBank/DDBJ databases">
        <title>Genome sequencing of Kibdelosporangium phytohabitans.</title>
        <authorList>
            <person name="Qin S."/>
            <person name="Xing K."/>
        </authorList>
    </citation>
    <scope>NUCLEOTIDE SEQUENCE [LARGE SCALE GENOMIC DNA]</scope>
    <source>
        <strain evidence="3 4">KLBMP1111</strain>
    </source>
</reference>
<feature type="region of interest" description="Disordered" evidence="2">
    <location>
        <begin position="76"/>
        <end position="95"/>
    </location>
</feature>
<dbReference type="GO" id="GO:0043571">
    <property type="term" value="P:maintenance of CRISPR repeat elements"/>
    <property type="evidence" value="ECO:0007669"/>
    <property type="project" value="InterPro"/>
</dbReference>
<dbReference type="RefSeq" id="WP_054288926.1">
    <property type="nucleotide sequence ID" value="NZ_CP012752.1"/>
</dbReference>
<dbReference type="NCBIfam" id="TIGR02593">
    <property type="entry name" value="CRISPR_cas5"/>
    <property type="match status" value="1"/>
</dbReference>
<dbReference type="AlphaFoldDB" id="A0A0N9HU97"/>
<dbReference type="KEGG" id="kphy:AOZ06_08480"/>
<dbReference type="InterPro" id="IPR013422">
    <property type="entry name" value="CRISPR-assoc_prot_Cas5_N"/>
</dbReference>
<dbReference type="NCBIfam" id="TIGR01868">
    <property type="entry name" value="casD_Cas5e"/>
    <property type="match status" value="1"/>
</dbReference>